<dbReference type="Proteomes" id="UP000002036">
    <property type="component" value="Chromosome D"/>
</dbReference>
<dbReference type="OMA" id="EQWVFDR"/>
<feature type="compositionally biased region" description="Low complexity" evidence="1">
    <location>
        <begin position="158"/>
        <end position="172"/>
    </location>
</feature>
<dbReference type="GeneID" id="8295135"/>
<proteinExistence type="predicted"/>
<feature type="region of interest" description="Disordered" evidence="1">
    <location>
        <begin position="1"/>
        <end position="67"/>
    </location>
</feature>
<dbReference type="OrthoDB" id="4036426at2759"/>
<dbReference type="InParanoid" id="C5DGC9"/>
<reference evidence="2 3" key="1">
    <citation type="journal article" date="2009" name="Genome Res.">
        <title>Comparative genomics of protoploid Saccharomycetaceae.</title>
        <authorList>
            <consortium name="The Genolevures Consortium"/>
            <person name="Souciet J.-L."/>
            <person name="Dujon B."/>
            <person name="Gaillardin C."/>
            <person name="Johnston M."/>
            <person name="Baret P.V."/>
            <person name="Cliften P."/>
            <person name="Sherman D.J."/>
            <person name="Weissenbach J."/>
            <person name="Westhof E."/>
            <person name="Wincker P."/>
            <person name="Jubin C."/>
            <person name="Poulain J."/>
            <person name="Barbe V."/>
            <person name="Segurens B."/>
            <person name="Artiguenave F."/>
            <person name="Anthouard V."/>
            <person name="Vacherie B."/>
            <person name="Val M.-E."/>
            <person name="Fulton R.S."/>
            <person name="Minx P."/>
            <person name="Wilson R."/>
            <person name="Durrens P."/>
            <person name="Jean G."/>
            <person name="Marck C."/>
            <person name="Martin T."/>
            <person name="Nikolski M."/>
            <person name="Rolland T."/>
            <person name="Seret M.-L."/>
            <person name="Casaregola S."/>
            <person name="Despons L."/>
            <person name="Fairhead C."/>
            <person name="Fischer G."/>
            <person name="Lafontaine I."/>
            <person name="Leh V."/>
            <person name="Lemaire M."/>
            <person name="de Montigny J."/>
            <person name="Neuveglise C."/>
            <person name="Thierry A."/>
            <person name="Blanc-Lenfle I."/>
            <person name="Bleykasten C."/>
            <person name="Diffels J."/>
            <person name="Fritsch E."/>
            <person name="Frangeul L."/>
            <person name="Goeffon A."/>
            <person name="Jauniaux N."/>
            <person name="Kachouri-Lafond R."/>
            <person name="Payen C."/>
            <person name="Potier S."/>
            <person name="Pribylova L."/>
            <person name="Ozanne C."/>
            <person name="Richard G.-F."/>
            <person name="Sacerdot C."/>
            <person name="Straub M.-L."/>
            <person name="Talla E."/>
        </authorList>
    </citation>
    <scope>NUCLEOTIDE SEQUENCE [LARGE SCALE GENOMIC DNA]</scope>
    <source>
        <strain evidence="3">ATCC 56472 / CBS 6340 / NRRL Y-8284</strain>
    </source>
</reference>
<feature type="compositionally biased region" description="Low complexity" evidence="1">
    <location>
        <begin position="104"/>
        <end position="118"/>
    </location>
</feature>
<dbReference type="HOGENOM" id="CLU_1332125_0_0_1"/>
<gene>
    <name evidence="2" type="ordered locus">KLTH0D04290g</name>
</gene>
<dbReference type="eggNOG" id="ENOG502SC7S">
    <property type="taxonomic scope" value="Eukaryota"/>
</dbReference>
<name>C5DGC9_LACTC</name>
<evidence type="ECO:0000313" key="2">
    <source>
        <dbReference type="EMBL" id="CAR22471.1"/>
    </source>
</evidence>
<protein>
    <submittedName>
        <fullName evidence="2">KLTH0D04290p</fullName>
    </submittedName>
</protein>
<organism evidence="2 3">
    <name type="scientific">Lachancea thermotolerans (strain ATCC 56472 / CBS 6340 / NRRL Y-8284)</name>
    <name type="common">Yeast</name>
    <name type="synonym">Kluyveromyces thermotolerans</name>
    <dbReference type="NCBI Taxonomy" id="559295"/>
    <lineage>
        <taxon>Eukaryota</taxon>
        <taxon>Fungi</taxon>
        <taxon>Dikarya</taxon>
        <taxon>Ascomycota</taxon>
        <taxon>Saccharomycotina</taxon>
        <taxon>Saccharomycetes</taxon>
        <taxon>Saccharomycetales</taxon>
        <taxon>Saccharomycetaceae</taxon>
        <taxon>Lachancea</taxon>
    </lineage>
</organism>
<dbReference type="EMBL" id="CU928168">
    <property type="protein sequence ID" value="CAR22471.1"/>
    <property type="molecule type" value="Genomic_DNA"/>
</dbReference>
<sequence length="215" mass="23640">MHSESNTSPQQRIITSEQWVFDRRGSREESKAGGRPKRTPISKQERELRRKQRELENEQLQQEHQTVANENARLKAVVARLKQDIDAYTRLILEATAHASPAPAQAVAQAQSTQGQAARETQDRGVALPQQALPQLLDELPPMETLLVNTAKRRKHAAAGGVRTGAGADAGAQEQDPPVLKSTHADVMLAPQSAEVGPEEVALMRKLKDVLAEME</sequence>
<keyword evidence="3" id="KW-1185">Reference proteome</keyword>
<evidence type="ECO:0000313" key="3">
    <source>
        <dbReference type="Proteomes" id="UP000002036"/>
    </source>
</evidence>
<accession>C5DGC9</accession>
<dbReference type="KEGG" id="lth:KLTH0D04290g"/>
<feature type="compositionally biased region" description="Basic and acidic residues" evidence="1">
    <location>
        <begin position="20"/>
        <end position="32"/>
    </location>
</feature>
<evidence type="ECO:0000256" key="1">
    <source>
        <dbReference type="SAM" id="MobiDB-lite"/>
    </source>
</evidence>
<feature type="region of interest" description="Disordered" evidence="1">
    <location>
        <begin position="158"/>
        <end position="179"/>
    </location>
</feature>
<feature type="compositionally biased region" description="Polar residues" evidence="1">
    <location>
        <begin position="1"/>
        <end position="18"/>
    </location>
</feature>
<feature type="region of interest" description="Disordered" evidence="1">
    <location>
        <begin position="104"/>
        <end position="124"/>
    </location>
</feature>
<dbReference type="AlphaFoldDB" id="C5DGC9"/>
<dbReference type="RefSeq" id="XP_002552909.1">
    <property type="nucleotide sequence ID" value="XM_002552863.1"/>
</dbReference>
<feature type="compositionally biased region" description="Basic and acidic residues" evidence="1">
    <location>
        <begin position="43"/>
        <end position="56"/>
    </location>
</feature>